<dbReference type="AlphaFoldDB" id="A0A9Q1E1C3"/>
<dbReference type="PANTHER" id="PTHR34756:SF1">
    <property type="entry name" value="CELL DIVISION CYCLE-ASSOCIATED PROTEIN 3"/>
    <property type="match status" value="1"/>
</dbReference>
<proteinExistence type="predicted"/>
<gene>
    <name evidence="2" type="ORF">COCON_G00004380</name>
</gene>
<dbReference type="PANTHER" id="PTHR34756">
    <property type="entry name" value="CELL DIVISION CYCLE-ASSOCIATED PROTEIN 3"/>
    <property type="match status" value="1"/>
</dbReference>
<accession>A0A9Q1E1C3</accession>
<reference evidence="2" key="1">
    <citation type="journal article" date="2023" name="Science">
        <title>Genome structures resolve the early diversification of teleost fishes.</title>
        <authorList>
            <person name="Parey E."/>
            <person name="Louis A."/>
            <person name="Montfort J."/>
            <person name="Bouchez O."/>
            <person name="Roques C."/>
            <person name="Iampietro C."/>
            <person name="Lluch J."/>
            <person name="Castinel A."/>
            <person name="Donnadieu C."/>
            <person name="Desvignes T."/>
            <person name="Floi Bucao C."/>
            <person name="Jouanno E."/>
            <person name="Wen M."/>
            <person name="Mejri S."/>
            <person name="Dirks R."/>
            <person name="Jansen H."/>
            <person name="Henkel C."/>
            <person name="Chen W.J."/>
            <person name="Zahm M."/>
            <person name="Cabau C."/>
            <person name="Klopp C."/>
            <person name="Thompson A.W."/>
            <person name="Robinson-Rechavi M."/>
            <person name="Braasch I."/>
            <person name="Lecointre G."/>
            <person name="Bobe J."/>
            <person name="Postlethwait J.H."/>
            <person name="Berthelot C."/>
            <person name="Roest Crollius H."/>
            <person name="Guiguen Y."/>
        </authorList>
    </citation>
    <scope>NUCLEOTIDE SEQUENCE</scope>
    <source>
        <strain evidence="2">Concon-B</strain>
    </source>
</reference>
<sequence length="459" mass="48465">MGASESKIAVETPKPDRNLGRQIRNDRLSRLVDPRSPSTGIDRTPIQVGDTAARGSVEVECEGPALTGDPRSPSPDISRTPMKDVMRATVHSFARRLGMLFLNEGGDRVAPLPPMKFSEVHSLSLEEEGGMDSVKPFLPPHPSSDSDALAPGVCIPPAPACPAHQARDGEAASAHSAASQAEDEGPEGGEVDGSLESEEATTDDDLPLNKELSLSLLACHDGEASSDVSDDASRPHSPLPDIEPCGYLDQEVYPEACPSPTPDSVPPSSSEVSPTTSPTCGDVAEPQNDSADSPAKLESGAEESPKPAAANPAPSRNENPRAQAGWDHMGLKLPTFSTKSPSQVVFKPQWLGVGFGVTGVRARGVQGKAKGSSSPLSVRVGGRKAGNENRGPVAKQKQRERCAKALASEGRSPLQILKANSPLEHSSQMKLKISTPDRQRLGQVDRRALTLSLNKENQR</sequence>
<feature type="compositionally biased region" description="Basic and acidic residues" evidence="1">
    <location>
        <begin position="435"/>
        <end position="448"/>
    </location>
</feature>
<protein>
    <submittedName>
        <fullName evidence="2">Uncharacterized protein</fullName>
    </submittedName>
</protein>
<evidence type="ECO:0000313" key="3">
    <source>
        <dbReference type="Proteomes" id="UP001152803"/>
    </source>
</evidence>
<name>A0A9Q1E1C3_CONCO</name>
<feature type="region of interest" description="Disordered" evidence="1">
    <location>
        <begin position="128"/>
        <end position="338"/>
    </location>
</feature>
<feature type="region of interest" description="Disordered" evidence="1">
    <location>
        <begin position="365"/>
        <end position="398"/>
    </location>
</feature>
<dbReference type="InterPro" id="IPR038832">
    <property type="entry name" value="CDCA3"/>
</dbReference>
<feature type="compositionally biased region" description="Acidic residues" evidence="1">
    <location>
        <begin position="181"/>
        <end position="206"/>
    </location>
</feature>
<feature type="compositionally biased region" description="Basic and acidic residues" evidence="1">
    <location>
        <begin position="13"/>
        <end position="33"/>
    </location>
</feature>
<evidence type="ECO:0000256" key="1">
    <source>
        <dbReference type="SAM" id="MobiDB-lite"/>
    </source>
</evidence>
<comment type="caution">
    <text evidence="2">The sequence shown here is derived from an EMBL/GenBank/DDBJ whole genome shotgun (WGS) entry which is preliminary data.</text>
</comment>
<evidence type="ECO:0000313" key="2">
    <source>
        <dbReference type="EMBL" id="KAJ8287779.1"/>
    </source>
</evidence>
<feature type="region of interest" description="Disordered" evidence="1">
    <location>
        <begin position="420"/>
        <end position="459"/>
    </location>
</feature>
<dbReference type="EMBL" id="JAFJMO010000001">
    <property type="protein sequence ID" value="KAJ8287779.1"/>
    <property type="molecule type" value="Genomic_DNA"/>
</dbReference>
<feature type="compositionally biased region" description="Low complexity" evidence="1">
    <location>
        <begin position="266"/>
        <end position="279"/>
    </location>
</feature>
<dbReference type="Proteomes" id="UP001152803">
    <property type="component" value="Unassembled WGS sequence"/>
</dbReference>
<feature type="region of interest" description="Disordered" evidence="1">
    <location>
        <begin position="1"/>
        <end position="80"/>
    </location>
</feature>
<feature type="compositionally biased region" description="Low complexity" evidence="1">
    <location>
        <begin position="171"/>
        <end position="180"/>
    </location>
</feature>
<keyword evidence="3" id="KW-1185">Reference proteome</keyword>
<dbReference type="OrthoDB" id="6337960at2759"/>
<organism evidence="2 3">
    <name type="scientific">Conger conger</name>
    <name type="common">Conger eel</name>
    <name type="synonym">Muraena conger</name>
    <dbReference type="NCBI Taxonomy" id="82655"/>
    <lineage>
        <taxon>Eukaryota</taxon>
        <taxon>Metazoa</taxon>
        <taxon>Chordata</taxon>
        <taxon>Craniata</taxon>
        <taxon>Vertebrata</taxon>
        <taxon>Euteleostomi</taxon>
        <taxon>Actinopterygii</taxon>
        <taxon>Neopterygii</taxon>
        <taxon>Teleostei</taxon>
        <taxon>Anguilliformes</taxon>
        <taxon>Congridae</taxon>
        <taxon>Conger</taxon>
    </lineage>
</organism>
<feature type="compositionally biased region" description="Low complexity" evidence="1">
    <location>
        <begin position="306"/>
        <end position="322"/>
    </location>
</feature>